<evidence type="ECO:0000256" key="1">
    <source>
        <dbReference type="SAM" id="MobiDB-lite"/>
    </source>
</evidence>
<feature type="compositionally biased region" description="Low complexity" evidence="1">
    <location>
        <begin position="151"/>
        <end position="166"/>
    </location>
</feature>
<proteinExistence type="predicted"/>
<reference evidence="2" key="1">
    <citation type="submission" date="2023-03" db="EMBL/GenBank/DDBJ databases">
        <title>Massive genome expansion in bonnet fungi (Mycena s.s.) driven by repeated elements and novel gene families across ecological guilds.</title>
        <authorList>
            <consortium name="Lawrence Berkeley National Laboratory"/>
            <person name="Harder C.B."/>
            <person name="Miyauchi S."/>
            <person name="Viragh M."/>
            <person name="Kuo A."/>
            <person name="Thoen E."/>
            <person name="Andreopoulos B."/>
            <person name="Lu D."/>
            <person name="Skrede I."/>
            <person name="Drula E."/>
            <person name="Henrissat B."/>
            <person name="Morin E."/>
            <person name="Kohler A."/>
            <person name="Barry K."/>
            <person name="LaButti K."/>
            <person name="Morin E."/>
            <person name="Salamov A."/>
            <person name="Lipzen A."/>
            <person name="Mereny Z."/>
            <person name="Hegedus B."/>
            <person name="Baldrian P."/>
            <person name="Stursova M."/>
            <person name="Weitz H."/>
            <person name="Taylor A."/>
            <person name="Grigoriev I.V."/>
            <person name="Nagy L.G."/>
            <person name="Martin F."/>
            <person name="Kauserud H."/>
        </authorList>
    </citation>
    <scope>NUCLEOTIDE SEQUENCE</scope>
    <source>
        <strain evidence="2">9144</strain>
    </source>
</reference>
<feature type="region of interest" description="Disordered" evidence="1">
    <location>
        <begin position="141"/>
        <end position="169"/>
    </location>
</feature>
<protein>
    <submittedName>
        <fullName evidence="2">Uncharacterized protein</fullName>
    </submittedName>
</protein>
<dbReference type="EMBL" id="JARJCW010000011">
    <property type="protein sequence ID" value="KAJ7219540.1"/>
    <property type="molecule type" value="Genomic_DNA"/>
</dbReference>
<dbReference type="AlphaFoldDB" id="A0AAD6VTZ0"/>
<gene>
    <name evidence="2" type="ORF">GGX14DRAFT_390076</name>
</gene>
<sequence length="232" mass="26665">MTERNGRKRVGKPYVTRKAFSQSLAWMAATSLYLASDLERPKTYLYLLCPASGLERPKNAPKKVKGECRRCAELVPEVLTRVLSVGRIQERTEVTNLTTALETANSNIEAMATRIKTLEQKLTETTSERKELQLRLDKALGDLTTQSHNHPSITTPTPASSRSRPPLQERCQPQNDIYMQQQLQNNTYIQHYNPYPQPMFHHHANDFSLHNSAYSMEEDYEVDMYNNASWTF</sequence>
<evidence type="ECO:0000313" key="2">
    <source>
        <dbReference type="EMBL" id="KAJ7219540.1"/>
    </source>
</evidence>
<dbReference type="Proteomes" id="UP001219525">
    <property type="component" value="Unassembled WGS sequence"/>
</dbReference>
<evidence type="ECO:0000313" key="3">
    <source>
        <dbReference type="Proteomes" id="UP001219525"/>
    </source>
</evidence>
<accession>A0AAD6VTZ0</accession>
<keyword evidence="3" id="KW-1185">Reference proteome</keyword>
<name>A0AAD6VTZ0_9AGAR</name>
<organism evidence="2 3">
    <name type="scientific">Mycena pura</name>
    <dbReference type="NCBI Taxonomy" id="153505"/>
    <lineage>
        <taxon>Eukaryota</taxon>
        <taxon>Fungi</taxon>
        <taxon>Dikarya</taxon>
        <taxon>Basidiomycota</taxon>
        <taxon>Agaricomycotina</taxon>
        <taxon>Agaricomycetes</taxon>
        <taxon>Agaricomycetidae</taxon>
        <taxon>Agaricales</taxon>
        <taxon>Marasmiineae</taxon>
        <taxon>Mycenaceae</taxon>
        <taxon>Mycena</taxon>
    </lineage>
</organism>
<comment type="caution">
    <text evidence="2">The sequence shown here is derived from an EMBL/GenBank/DDBJ whole genome shotgun (WGS) entry which is preliminary data.</text>
</comment>